<feature type="compositionally biased region" description="Low complexity" evidence="4">
    <location>
        <begin position="578"/>
        <end position="591"/>
    </location>
</feature>
<accession>R7QTC4</accession>
<feature type="compositionally biased region" description="Basic and acidic residues" evidence="4">
    <location>
        <begin position="659"/>
        <end position="674"/>
    </location>
</feature>
<evidence type="ECO:0000313" key="6">
    <source>
        <dbReference type="EMBL" id="CDF40761.1"/>
    </source>
</evidence>
<dbReference type="InterPro" id="IPR045243">
    <property type="entry name" value="Rna14-like"/>
</dbReference>
<keyword evidence="7" id="KW-1185">Reference proteome</keyword>
<protein>
    <submittedName>
        <fullName evidence="6">Putative cleavage stimulation factor 77</fullName>
    </submittedName>
</protein>
<evidence type="ECO:0000313" key="7">
    <source>
        <dbReference type="Proteomes" id="UP000012073"/>
    </source>
</evidence>
<evidence type="ECO:0000256" key="4">
    <source>
        <dbReference type="SAM" id="MobiDB-lite"/>
    </source>
</evidence>
<dbReference type="SUPFAM" id="SSF48452">
    <property type="entry name" value="TPR-like"/>
    <property type="match status" value="1"/>
</dbReference>
<proteinExistence type="predicted"/>
<evidence type="ECO:0000256" key="2">
    <source>
        <dbReference type="ARBA" id="ARBA00022737"/>
    </source>
</evidence>
<reference evidence="7" key="1">
    <citation type="journal article" date="2013" name="Proc. Natl. Acad. Sci. U.S.A.">
        <title>Genome structure and metabolic features in the red seaweed Chondrus crispus shed light on evolution of the Archaeplastida.</title>
        <authorList>
            <person name="Collen J."/>
            <person name="Porcel B."/>
            <person name="Carre W."/>
            <person name="Ball S.G."/>
            <person name="Chaparro C."/>
            <person name="Tonon T."/>
            <person name="Barbeyron T."/>
            <person name="Michel G."/>
            <person name="Noel B."/>
            <person name="Valentin K."/>
            <person name="Elias M."/>
            <person name="Artiguenave F."/>
            <person name="Arun A."/>
            <person name="Aury J.M."/>
            <person name="Barbosa-Neto J.F."/>
            <person name="Bothwell J.H."/>
            <person name="Bouget F.Y."/>
            <person name="Brillet L."/>
            <person name="Cabello-Hurtado F."/>
            <person name="Capella-Gutierrez S."/>
            <person name="Charrier B."/>
            <person name="Cladiere L."/>
            <person name="Cock J.M."/>
            <person name="Coelho S.M."/>
            <person name="Colleoni C."/>
            <person name="Czjzek M."/>
            <person name="Da Silva C."/>
            <person name="Delage L."/>
            <person name="Denoeud F."/>
            <person name="Deschamps P."/>
            <person name="Dittami S.M."/>
            <person name="Gabaldon T."/>
            <person name="Gachon C.M."/>
            <person name="Groisillier A."/>
            <person name="Herve C."/>
            <person name="Jabbari K."/>
            <person name="Katinka M."/>
            <person name="Kloareg B."/>
            <person name="Kowalczyk N."/>
            <person name="Labadie K."/>
            <person name="Leblanc C."/>
            <person name="Lopez P.J."/>
            <person name="McLachlan D.H."/>
            <person name="Meslet-Cladiere L."/>
            <person name="Moustafa A."/>
            <person name="Nehr Z."/>
            <person name="Nyvall Collen P."/>
            <person name="Panaud O."/>
            <person name="Partensky F."/>
            <person name="Poulain J."/>
            <person name="Rensing S.A."/>
            <person name="Rousvoal S."/>
            <person name="Samson G."/>
            <person name="Symeonidi A."/>
            <person name="Weissenbach J."/>
            <person name="Zambounis A."/>
            <person name="Wincker P."/>
            <person name="Boyen C."/>
        </authorList>
    </citation>
    <scope>NUCLEOTIDE SEQUENCE [LARGE SCALE GENOMIC DNA]</scope>
    <source>
        <strain evidence="7">cv. Stackhouse</strain>
    </source>
</reference>
<dbReference type="GO" id="GO:0003729">
    <property type="term" value="F:mRNA binding"/>
    <property type="evidence" value="ECO:0007669"/>
    <property type="project" value="TreeGrafter"/>
</dbReference>
<dbReference type="OrthoDB" id="26282at2759"/>
<dbReference type="EMBL" id="HG002242">
    <property type="protein sequence ID" value="CDF40761.1"/>
    <property type="molecule type" value="Genomic_DNA"/>
</dbReference>
<dbReference type="InterPro" id="IPR008847">
    <property type="entry name" value="Suf"/>
</dbReference>
<dbReference type="SMART" id="SM00386">
    <property type="entry name" value="HAT"/>
    <property type="match status" value="8"/>
</dbReference>
<dbReference type="GeneID" id="17318770"/>
<evidence type="ECO:0000256" key="3">
    <source>
        <dbReference type="ARBA" id="ARBA00023242"/>
    </source>
</evidence>
<dbReference type="AlphaFoldDB" id="R7QTC4"/>
<gene>
    <name evidence="6" type="ORF">CHC_T00010028001</name>
</gene>
<dbReference type="InterPro" id="IPR003107">
    <property type="entry name" value="HAT"/>
</dbReference>
<dbReference type="InterPro" id="IPR011990">
    <property type="entry name" value="TPR-like_helical_dom_sf"/>
</dbReference>
<dbReference type="PANTHER" id="PTHR19980">
    <property type="entry name" value="RNA CLEAVAGE STIMULATION FACTOR"/>
    <property type="match status" value="1"/>
</dbReference>
<evidence type="ECO:0000259" key="5">
    <source>
        <dbReference type="Pfam" id="PF05843"/>
    </source>
</evidence>
<feature type="region of interest" description="Disordered" evidence="4">
    <location>
        <begin position="555"/>
        <end position="603"/>
    </location>
</feature>
<dbReference type="RefSeq" id="XP_005711055.1">
    <property type="nucleotide sequence ID" value="XM_005710998.1"/>
</dbReference>
<dbReference type="Pfam" id="PF05843">
    <property type="entry name" value="Suf"/>
    <property type="match status" value="1"/>
</dbReference>
<keyword evidence="3" id="KW-0539">Nucleus</keyword>
<organism evidence="6 7">
    <name type="scientific">Chondrus crispus</name>
    <name type="common">Carrageen Irish moss</name>
    <name type="synonym">Polymorpha crispa</name>
    <dbReference type="NCBI Taxonomy" id="2769"/>
    <lineage>
        <taxon>Eukaryota</taxon>
        <taxon>Rhodophyta</taxon>
        <taxon>Florideophyceae</taxon>
        <taxon>Rhodymeniophycidae</taxon>
        <taxon>Gigartinales</taxon>
        <taxon>Gigartinaceae</taxon>
        <taxon>Chondrus</taxon>
    </lineage>
</organism>
<dbReference type="OMA" id="CFRGPFV"/>
<dbReference type="Gene3D" id="1.25.40.1040">
    <property type="match status" value="1"/>
</dbReference>
<evidence type="ECO:0000256" key="1">
    <source>
        <dbReference type="ARBA" id="ARBA00004123"/>
    </source>
</evidence>
<dbReference type="STRING" id="2769.R7QTC4"/>
<sequence>METPRARDGERRVAADKWDIDGWQMLASEAEAAPFATAKPVYERLVSHFPPIGKFWKTYAEHLIRETPDDHDGAKEIYDRAVAAAPTSIELWRSYINFTSSLAIKVPGSKLETDALAVYERAIASAGLDLSANPLWSHYLDFLKKHATLSDSHRRDALRRVYQRAVRNPMQHLDSFWREYSTFEHTSNTNKELGRGLIAESQPKNIDARAEFRARRSRREGLTLSALPVSPRGRAKESSQAQQWRRFIAQERTNPCNLVESELNGRIVHAFESALCPMYRYPDFWMEYVSYVYGSFVKDGQPAPTKAGNKDNGNASKEESRMEKAATALKPILERAVQALPECVAIHTHVNWVYARLGNASKGVAALETLCKRYPSPLAYIHLMRAARKADGRGAARKVFGRARKDPKGDDPAVYVAAALMEFRINKDSKVARNVFEFGLKNHSKSAVVALHYVTWLWGLGDLEYARVVLKKVMPDVEGSPADVRGLWERWLELEDIVGDTASVDQVEALWRESDPSCANKVVQDVLRRARFLSFEGLSENEASSIDGVRASVVEKASGGQGQSQGKRDPRTGKRVMSSSSGKDGSSTAGSRRGDGTGPGSSLRIATDYLHRLASGLPHIVAQPPSPDVLFQMLLDMPDAFADTPAGANTKSSSAPPRKGKDEQIVGKKRKGDEALGVQSMSAGHTPGNVVSPPQDVFRARQAAKQSRMR</sequence>
<dbReference type="Proteomes" id="UP000012073">
    <property type="component" value="Unassembled WGS sequence"/>
</dbReference>
<feature type="region of interest" description="Disordered" evidence="4">
    <location>
        <begin position="642"/>
        <end position="710"/>
    </location>
</feature>
<feature type="domain" description="Suppressor of forked" evidence="5">
    <location>
        <begin position="10"/>
        <end position="536"/>
    </location>
</feature>
<comment type="subcellular location">
    <subcellularLocation>
        <location evidence="1">Nucleus</location>
    </subcellularLocation>
</comment>
<dbReference type="GO" id="GO:0005634">
    <property type="term" value="C:nucleus"/>
    <property type="evidence" value="ECO:0007669"/>
    <property type="project" value="UniProtKB-SubCell"/>
</dbReference>
<dbReference type="PANTHER" id="PTHR19980:SF0">
    <property type="entry name" value="CLEAVAGE STIMULATION FACTOR SUBUNIT 3"/>
    <property type="match status" value="1"/>
</dbReference>
<name>R7QTC4_CHOCR</name>
<keyword evidence="2" id="KW-0677">Repeat</keyword>
<dbReference type="KEGG" id="ccp:CHC_T00010028001"/>
<dbReference type="Gramene" id="CDF40761">
    <property type="protein sequence ID" value="CDF40761"/>
    <property type="gene ID" value="CHC_T00010028001"/>
</dbReference>
<dbReference type="GO" id="GO:0031124">
    <property type="term" value="P:mRNA 3'-end processing"/>
    <property type="evidence" value="ECO:0007669"/>
    <property type="project" value="InterPro"/>
</dbReference>